<dbReference type="SUPFAM" id="SSF51735">
    <property type="entry name" value="NAD(P)-binding Rossmann-fold domains"/>
    <property type="match status" value="1"/>
</dbReference>
<name>A0AAJ0F2J1_9PEZI</name>
<dbReference type="PANTHER" id="PTHR44169">
    <property type="entry name" value="NADPH-DEPENDENT 1-ACYLDIHYDROXYACETONE PHOSPHATE REDUCTASE"/>
    <property type="match status" value="1"/>
</dbReference>
<dbReference type="Proteomes" id="UP001239445">
    <property type="component" value="Unassembled WGS sequence"/>
</dbReference>
<dbReference type="Pfam" id="PF00106">
    <property type="entry name" value="adh_short"/>
    <property type="match status" value="1"/>
</dbReference>
<accession>A0AAJ0F2J1</accession>
<dbReference type="GO" id="GO:0004806">
    <property type="term" value="F:triacylglycerol lipase activity"/>
    <property type="evidence" value="ECO:0007669"/>
    <property type="project" value="TreeGrafter"/>
</dbReference>
<evidence type="ECO:0000256" key="1">
    <source>
        <dbReference type="ARBA" id="ARBA00006484"/>
    </source>
</evidence>
<dbReference type="Gene3D" id="3.40.50.720">
    <property type="entry name" value="NAD(P)-binding Rossmann-like Domain"/>
    <property type="match status" value="1"/>
</dbReference>
<dbReference type="InterPro" id="IPR002347">
    <property type="entry name" value="SDR_fam"/>
</dbReference>
<dbReference type="GO" id="GO:0000140">
    <property type="term" value="F:acylglycerone-phosphate reductase (NADP+) activity"/>
    <property type="evidence" value="ECO:0007669"/>
    <property type="project" value="TreeGrafter"/>
</dbReference>
<comment type="similarity">
    <text evidence="1">Belongs to the short-chain dehydrogenases/reductases (SDR) family.</text>
</comment>
<protein>
    <submittedName>
        <fullName evidence="4">IBR finger domain protein</fullName>
    </submittedName>
</protein>
<proteinExistence type="inferred from homology"/>
<gene>
    <name evidence="4" type="ORF">QBC47DRAFT_464377</name>
</gene>
<reference evidence="4" key="1">
    <citation type="submission" date="2023-06" db="EMBL/GenBank/DDBJ databases">
        <title>Genome-scale phylogeny and comparative genomics of the fungal order Sordariales.</title>
        <authorList>
            <consortium name="Lawrence Berkeley National Laboratory"/>
            <person name="Hensen N."/>
            <person name="Bonometti L."/>
            <person name="Westerberg I."/>
            <person name="Brannstrom I.O."/>
            <person name="Guillou S."/>
            <person name="Cros-Aarteil S."/>
            <person name="Calhoun S."/>
            <person name="Haridas S."/>
            <person name="Kuo A."/>
            <person name="Mondo S."/>
            <person name="Pangilinan J."/>
            <person name="Riley R."/>
            <person name="Labutti K."/>
            <person name="Andreopoulos B."/>
            <person name="Lipzen A."/>
            <person name="Chen C."/>
            <person name="Yanf M."/>
            <person name="Daum C."/>
            <person name="Ng V."/>
            <person name="Clum A."/>
            <person name="Steindorff A."/>
            <person name="Ohm R."/>
            <person name="Martin F."/>
            <person name="Silar P."/>
            <person name="Natvig D."/>
            <person name="Lalanne C."/>
            <person name="Gautier V."/>
            <person name="Ament-Velasquez S.L."/>
            <person name="Kruys A."/>
            <person name="Hutchinson M.I."/>
            <person name="Powell A.J."/>
            <person name="Barry K."/>
            <person name="Miller A.N."/>
            <person name="Grigoriev I.V."/>
            <person name="Debuchy R."/>
            <person name="Gladieux P."/>
            <person name="Thoren M.H."/>
            <person name="Johannesson H."/>
        </authorList>
    </citation>
    <scope>NUCLEOTIDE SEQUENCE</scope>
    <source>
        <strain evidence="4">PSN4</strain>
    </source>
</reference>
<dbReference type="GO" id="GO:0019433">
    <property type="term" value="P:triglyceride catabolic process"/>
    <property type="evidence" value="ECO:0007669"/>
    <property type="project" value="TreeGrafter"/>
</dbReference>
<evidence type="ECO:0000313" key="5">
    <source>
        <dbReference type="Proteomes" id="UP001239445"/>
    </source>
</evidence>
<dbReference type="EMBL" id="MU839843">
    <property type="protein sequence ID" value="KAK1751197.1"/>
    <property type="molecule type" value="Genomic_DNA"/>
</dbReference>
<keyword evidence="2" id="KW-0521">NADP</keyword>
<dbReference type="PROSITE" id="PS00061">
    <property type="entry name" value="ADH_SHORT"/>
    <property type="match status" value="1"/>
</dbReference>
<keyword evidence="3" id="KW-0560">Oxidoreductase</keyword>
<dbReference type="PRINTS" id="PR00081">
    <property type="entry name" value="GDHRDH"/>
</dbReference>
<dbReference type="AlphaFoldDB" id="A0AAJ0F2J1"/>
<sequence>MPLPKMTALITGCSDGGLGAALALTLHATNRWRVIATARNPAKLTACTAAGIETLSLDVVSAASIASCVTALSQLTPSLTCLIHNAGAGFTMPLMDVDIAAARDLFELNVWSVLSVTRAFLPLLRAETEGGAMVVVNTSGSATPAGMLPFAGVYNASKAAAMGLCETMRLELEVWGVRVVNLVTGAVVTNFGGNRVVRPVLPEGSMYEVVRGEVEGVMDDEELARSGGDRMAWARSVVKELERKRVKRWIWRGKFMSVLRVANLFPVGTFDSVMKRAMGVDKVEKRIKEVEGKKKV</sequence>
<keyword evidence="5" id="KW-1185">Reference proteome</keyword>
<evidence type="ECO:0000313" key="4">
    <source>
        <dbReference type="EMBL" id="KAK1751197.1"/>
    </source>
</evidence>
<comment type="caution">
    <text evidence="4">The sequence shown here is derived from an EMBL/GenBank/DDBJ whole genome shotgun (WGS) entry which is preliminary data.</text>
</comment>
<dbReference type="PANTHER" id="PTHR44169:SF6">
    <property type="entry name" value="NADPH-DEPENDENT 1-ACYLDIHYDROXYACETONE PHOSPHATE REDUCTASE"/>
    <property type="match status" value="1"/>
</dbReference>
<dbReference type="InterPro" id="IPR020904">
    <property type="entry name" value="Sc_DH/Rdtase_CS"/>
</dbReference>
<evidence type="ECO:0000256" key="3">
    <source>
        <dbReference type="ARBA" id="ARBA00023002"/>
    </source>
</evidence>
<dbReference type="GO" id="GO:0005811">
    <property type="term" value="C:lipid droplet"/>
    <property type="evidence" value="ECO:0007669"/>
    <property type="project" value="TreeGrafter"/>
</dbReference>
<dbReference type="InterPro" id="IPR036291">
    <property type="entry name" value="NAD(P)-bd_dom_sf"/>
</dbReference>
<dbReference type="GO" id="GO:0006654">
    <property type="term" value="P:phosphatidic acid biosynthetic process"/>
    <property type="evidence" value="ECO:0007669"/>
    <property type="project" value="TreeGrafter"/>
</dbReference>
<dbReference type="GO" id="GO:0005783">
    <property type="term" value="C:endoplasmic reticulum"/>
    <property type="evidence" value="ECO:0007669"/>
    <property type="project" value="TreeGrafter"/>
</dbReference>
<organism evidence="4 5">
    <name type="scientific">Echria macrotheca</name>
    <dbReference type="NCBI Taxonomy" id="438768"/>
    <lineage>
        <taxon>Eukaryota</taxon>
        <taxon>Fungi</taxon>
        <taxon>Dikarya</taxon>
        <taxon>Ascomycota</taxon>
        <taxon>Pezizomycotina</taxon>
        <taxon>Sordariomycetes</taxon>
        <taxon>Sordariomycetidae</taxon>
        <taxon>Sordariales</taxon>
        <taxon>Schizotheciaceae</taxon>
        <taxon>Echria</taxon>
    </lineage>
</organism>
<evidence type="ECO:0000256" key="2">
    <source>
        <dbReference type="ARBA" id="ARBA00022857"/>
    </source>
</evidence>